<reference evidence="2" key="1">
    <citation type="submission" date="2023-03" db="EMBL/GenBank/DDBJ databases">
        <title>Massive genome expansion in bonnet fungi (Mycena s.s.) driven by repeated elements and novel gene families across ecological guilds.</title>
        <authorList>
            <consortium name="Lawrence Berkeley National Laboratory"/>
            <person name="Harder C.B."/>
            <person name="Miyauchi S."/>
            <person name="Viragh M."/>
            <person name="Kuo A."/>
            <person name="Thoen E."/>
            <person name="Andreopoulos B."/>
            <person name="Lu D."/>
            <person name="Skrede I."/>
            <person name="Drula E."/>
            <person name="Henrissat B."/>
            <person name="Morin E."/>
            <person name="Kohler A."/>
            <person name="Barry K."/>
            <person name="LaButti K."/>
            <person name="Morin E."/>
            <person name="Salamov A."/>
            <person name="Lipzen A."/>
            <person name="Mereny Z."/>
            <person name="Hegedus B."/>
            <person name="Baldrian P."/>
            <person name="Stursova M."/>
            <person name="Weitz H."/>
            <person name="Taylor A."/>
            <person name="Grigoriev I.V."/>
            <person name="Nagy L.G."/>
            <person name="Martin F."/>
            <person name="Kauserud H."/>
        </authorList>
    </citation>
    <scope>NUCLEOTIDE SEQUENCE</scope>
    <source>
        <strain evidence="2">CBHHK188m</strain>
    </source>
</reference>
<dbReference type="Proteomes" id="UP001215280">
    <property type="component" value="Unassembled WGS sequence"/>
</dbReference>
<dbReference type="EMBL" id="JARJLG010000139">
    <property type="protein sequence ID" value="KAJ7738035.1"/>
    <property type="molecule type" value="Genomic_DNA"/>
</dbReference>
<dbReference type="AlphaFoldDB" id="A0AAD7IAS4"/>
<name>A0AAD7IAS4_9AGAR</name>
<sequence>MFIARGATFSQEWCRRRPERRDACWARPIRIRQRSFATTTLRRRLQTAVGRVDQHQGEGGRASGTRTRRDGKGLGVRAHGDDHRRRSELAARGSRPREGGKEIRPPSGSQNPTFYGRTMGGHYNRDAANYSVGGAERGQVDVRECRSVRENQPSLEIQTSIIVGPVASGPELHLGQRVRPALQFVKNLLTAEALRHAIFVVVEGLVLRAVRQKGIAFVKDGEHGTTGRILRICVNDEVCCADVGSNVAAVRDSPRLRASSSAEGGPGSARVGLPRAVLEIKGARQEGERTNAPTAWPAVAAVSKAASLFCFCNMGSGRELRKMVLCPTIEHQQPGILGTLHHGKRVMSLKQEKLVHVCALVPILHRHIAVHSEVFFGVHPLFAELSLLQNIIRPLRKWNYGLVAANSSLFYPLSDALAMFAGWQQ</sequence>
<comment type="caution">
    <text evidence="2">The sequence shown here is derived from an EMBL/GenBank/DDBJ whole genome shotgun (WGS) entry which is preliminary data.</text>
</comment>
<keyword evidence="3" id="KW-1185">Reference proteome</keyword>
<organism evidence="2 3">
    <name type="scientific">Mycena maculata</name>
    <dbReference type="NCBI Taxonomy" id="230809"/>
    <lineage>
        <taxon>Eukaryota</taxon>
        <taxon>Fungi</taxon>
        <taxon>Dikarya</taxon>
        <taxon>Basidiomycota</taxon>
        <taxon>Agaricomycotina</taxon>
        <taxon>Agaricomycetes</taxon>
        <taxon>Agaricomycetidae</taxon>
        <taxon>Agaricales</taxon>
        <taxon>Marasmiineae</taxon>
        <taxon>Mycenaceae</taxon>
        <taxon>Mycena</taxon>
    </lineage>
</organism>
<evidence type="ECO:0000313" key="3">
    <source>
        <dbReference type="Proteomes" id="UP001215280"/>
    </source>
</evidence>
<gene>
    <name evidence="2" type="ORF">DFH07DRAFT_779095</name>
</gene>
<feature type="region of interest" description="Disordered" evidence="1">
    <location>
        <begin position="47"/>
        <end position="119"/>
    </location>
</feature>
<protein>
    <submittedName>
        <fullName evidence="2">Uncharacterized protein</fullName>
    </submittedName>
</protein>
<evidence type="ECO:0000256" key="1">
    <source>
        <dbReference type="SAM" id="MobiDB-lite"/>
    </source>
</evidence>
<proteinExistence type="predicted"/>
<accession>A0AAD7IAS4</accession>
<evidence type="ECO:0000313" key="2">
    <source>
        <dbReference type="EMBL" id="KAJ7738035.1"/>
    </source>
</evidence>
<feature type="compositionally biased region" description="Basic and acidic residues" evidence="1">
    <location>
        <begin position="67"/>
        <end position="104"/>
    </location>
</feature>